<accession>A0ABN1J895</accession>
<evidence type="ECO:0000259" key="2">
    <source>
        <dbReference type="PROSITE" id="PS50110"/>
    </source>
</evidence>
<comment type="caution">
    <text evidence="1">Lacks conserved residue(s) required for the propagation of feature annotation.</text>
</comment>
<feature type="domain" description="Response regulatory" evidence="2">
    <location>
        <begin position="7"/>
        <end position="134"/>
    </location>
</feature>
<organism evidence="3 4">
    <name type="scientific">Aquimarina litoralis</name>
    <dbReference type="NCBI Taxonomy" id="584605"/>
    <lineage>
        <taxon>Bacteria</taxon>
        <taxon>Pseudomonadati</taxon>
        <taxon>Bacteroidota</taxon>
        <taxon>Flavobacteriia</taxon>
        <taxon>Flavobacteriales</taxon>
        <taxon>Flavobacteriaceae</taxon>
        <taxon>Aquimarina</taxon>
    </lineage>
</organism>
<dbReference type="PROSITE" id="PS50110">
    <property type="entry name" value="RESPONSE_REGULATORY"/>
    <property type="match status" value="1"/>
</dbReference>
<comment type="caution">
    <text evidence="3">The sequence shown here is derived from an EMBL/GenBank/DDBJ whole genome shotgun (WGS) entry which is preliminary data.</text>
</comment>
<dbReference type="InterPro" id="IPR001789">
    <property type="entry name" value="Sig_transdc_resp-reg_receiver"/>
</dbReference>
<keyword evidence="4" id="KW-1185">Reference proteome</keyword>
<dbReference type="Proteomes" id="UP001501758">
    <property type="component" value="Unassembled WGS sequence"/>
</dbReference>
<evidence type="ECO:0000313" key="3">
    <source>
        <dbReference type="EMBL" id="GAA0731328.1"/>
    </source>
</evidence>
<evidence type="ECO:0000313" key="4">
    <source>
        <dbReference type="Proteomes" id="UP001501758"/>
    </source>
</evidence>
<reference evidence="3 4" key="1">
    <citation type="journal article" date="2019" name="Int. J. Syst. Evol. Microbiol.">
        <title>The Global Catalogue of Microorganisms (GCM) 10K type strain sequencing project: providing services to taxonomists for standard genome sequencing and annotation.</title>
        <authorList>
            <consortium name="The Broad Institute Genomics Platform"/>
            <consortium name="The Broad Institute Genome Sequencing Center for Infectious Disease"/>
            <person name="Wu L."/>
            <person name="Ma J."/>
        </authorList>
    </citation>
    <scope>NUCLEOTIDE SEQUENCE [LARGE SCALE GENOMIC DNA]</scope>
    <source>
        <strain evidence="3 4">JCM 15974</strain>
    </source>
</reference>
<dbReference type="InterPro" id="IPR011006">
    <property type="entry name" value="CheY-like_superfamily"/>
</dbReference>
<proteinExistence type="predicted"/>
<dbReference type="RefSeq" id="WP_343914341.1">
    <property type="nucleotide sequence ID" value="NZ_BAAAGE010000005.1"/>
</dbReference>
<gene>
    <name evidence="3" type="ORF">GCM10009430_43370</name>
</gene>
<evidence type="ECO:0000256" key="1">
    <source>
        <dbReference type="PROSITE-ProRule" id="PRU00169"/>
    </source>
</evidence>
<name>A0ABN1J895_9FLAO</name>
<sequence length="144" mass="16421">MKGIVNSVLLVNSDKSHNFLNQYRLLKYCALGNIIKVSNGNEAIDYLTKIKKDPSLKPDLIILNCDLAMMNKSEFFSHFSNLGPRITRGIKIIILHETIPQEDLKNICLHRNVVGAIKKPLSPSKIDELFHKYFLIDINNQDES</sequence>
<dbReference type="EMBL" id="BAAAGE010000005">
    <property type="protein sequence ID" value="GAA0731328.1"/>
    <property type="molecule type" value="Genomic_DNA"/>
</dbReference>
<protein>
    <recommendedName>
        <fullName evidence="2">Response regulatory domain-containing protein</fullName>
    </recommendedName>
</protein>
<dbReference type="SUPFAM" id="SSF52172">
    <property type="entry name" value="CheY-like"/>
    <property type="match status" value="1"/>
</dbReference>
<dbReference type="Gene3D" id="3.40.50.2300">
    <property type="match status" value="1"/>
</dbReference>